<keyword evidence="2" id="KW-1185">Reference proteome</keyword>
<gene>
    <name evidence="1" type="ORF">D187_009998</name>
</gene>
<dbReference type="AlphaFoldDB" id="S9QLF6"/>
<name>S9QLF6_CYSF2</name>
<reference evidence="1" key="1">
    <citation type="submission" date="2013-05" db="EMBL/GenBank/DDBJ databases">
        <title>Genome assembly of Cystobacter fuscus DSM 2262.</title>
        <authorList>
            <person name="Sharma G."/>
            <person name="Khatri I."/>
            <person name="Kaur C."/>
            <person name="Mayilraj S."/>
            <person name="Subramanian S."/>
        </authorList>
    </citation>
    <scope>NUCLEOTIDE SEQUENCE [LARGE SCALE GENOMIC DNA]</scope>
    <source>
        <strain evidence="1">DSM 2262</strain>
    </source>
</reference>
<organism evidence="1 2">
    <name type="scientific">Cystobacter fuscus (strain ATCC 25194 / DSM 2262 / NBRC 100088 / M29)</name>
    <dbReference type="NCBI Taxonomy" id="1242864"/>
    <lineage>
        <taxon>Bacteria</taxon>
        <taxon>Pseudomonadati</taxon>
        <taxon>Myxococcota</taxon>
        <taxon>Myxococcia</taxon>
        <taxon>Myxococcales</taxon>
        <taxon>Cystobacterineae</taxon>
        <taxon>Archangiaceae</taxon>
        <taxon>Cystobacter</taxon>
    </lineage>
</organism>
<dbReference type="EMBL" id="ANAH02000008">
    <property type="protein sequence ID" value="EPX62094.1"/>
    <property type="molecule type" value="Genomic_DNA"/>
</dbReference>
<comment type="caution">
    <text evidence="1">The sequence shown here is derived from an EMBL/GenBank/DDBJ whole genome shotgun (WGS) entry which is preliminary data.</text>
</comment>
<accession>S9QLF6</accession>
<proteinExistence type="predicted"/>
<evidence type="ECO:0000313" key="2">
    <source>
        <dbReference type="Proteomes" id="UP000011682"/>
    </source>
</evidence>
<evidence type="ECO:0000313" key="1">
    <source>
        <dbReference type="EMBL" id="EPX62094.1"/>
    </source>
</evidence>
<dbReference type="Proteomes" id="UP000011682">
    <property type="component" value="Unassembled WGS sequence"/>
</dbReference>
<protein>
    <submittedName>
        <fullName evidence="1">Uncharacterized protein</fullName>
    </submittedName>
</protein>
<sequence>MFDNRELAGRHTPRLNAFLRTVAAKTKAIGGSWSVDPDDTGADAIRWLNADGILLDVEPLLRMPLDALDIEWS</sequence>